<reference evidence="2" key="1">
    <citation type="submission" date="2019-09" db="EMBL/GenBank/DDBJ databases">
        <authorList>
            <person name="Needham M D."/>
        </authorList>
    </citation>
    <scope>NUCLEOTIDE SEQUENCE</scope>
</reference>
<dbReference type="SUPFAM" id="SSF56112">
    <property type="entry name" value="Protein kinase-like (PK-like)"/>
    <property type="match status" value="1"/>
</dbReference>
<proteinExistence type="predicted"/>
<keyword evidence="1" id="KW-0812">Transmembrane</keyword>
<keyword evidence="1" id="KW-0472">Membrane</keyword>
<name>A0A5E8CM23_9ZZZZ</name>
<protein>
    <recommendedName>
        <fullName evidence="3">Protein kinase domain-containing protein</fullName>
    </recommendedName>
</protein>
<feature type="transmembrane region" description="Helical" evidence="1">
    <location>
        <begin position="209"/>
        <end position="228"/>
    </location>
</feature>
<evidence type="ECO:0000256" key="1">
    <source>
        <dbReference type="SAM" id="Phobius"/>
    </source>
</evidence>
<dbReference type="InterPro" id="IPR011009">
    <property type="entry name" value="Kinase-like_dom_sf"/>
</dbReference>
<evidence type="ECO:0000313" key="2">
    <source>
        <dbReference type="EMBL" id="VVU95545.1"/>
    </source>
</evidence>
<accession>A0A5E8CM23</accession>
<sequence length="380" mass="44841">MKGKKLSIDINFDEDSINPHFLDLQKKMASNIFHIFSSIHGIRHKNNYLYVKNIKFKIIKIFNSLNNVLYLIENNQFKFVLKKSRSILNANTTLLTFLNSVNLSKEDQQYWMKVIEMEIMDAFNEKKNCLNYEELYAYFKENILKSEYIYQGFSSIKEMKTTIEDCKIMLSQNYICKFSSPPSTIIVTPYLENSFVMRNMNFLDDSTKYYIYIILIYIFSFANLNGYYHNDLKSNNIMIVPNIHSKLDLNKLLDINVEIRSEFIPVIIDYSNSRKVNSCYPFDIYIISRMFCNNTILSECTCNEPNYLDENGIYINIVEKIVNLIEKTYTNIIDITTKDRLNSIEFFNNLGKDSQKFNLLIKEIFSLLKTSETEKIKVTL</sequence>
<organism evidence="2">
    <name type="scientific">seawater metagenome</name>
    <dbReference type="NCBI Taxonomy" id="1561972"/>
    <lineage>
        <taxon>unclassified sequences</taxon>
        <taxon>metagenomes</taxon>
        <taxon>ecological metagenomes</taxon>
    </lineage>
</organism>
<keyword evidence="1" id="KW-1133">Transmembrane helix</keyword>
<gene>
    <name evidence="2" type="ORF">CPAV1605_1297</name>
</gene>
<evidence type="ECO:0008006" key="3">
    <source>
        <dbReference type="Google" id="ProtNLM"/>
    </source>
</evidence>
<dbReference type="EMBL" id="CABVLZ010000005">
    <property type="protein sequence ID" value="VVU95545.1"/>
    <property type="molecule type" value="Genomic_DNA"/>
</dbReference>
<dbReference type="AlphaFoldDB" id="A0A5E8CM23"/>